<dbReference type="Proteomes" id="UP000075683">
    <property type="component" value="Unassembled WGS sequence"/>
</dbReference>
<evidence type="ECO:0000313" key="1">
    <source>
        <dbReference type="EMBL" id="KYD19842.1"/>
    </source>
</evidence>
<dbReference type="EMBL" id="LQYT01000037">
    <property type="protein sequence ID" value="KYD19842.1"/>
    <property type="molecule type" value="Genomic_DNA"/>
</dbReference>
<evidence type="ECO:0000313" key="2">
    <source>
        <dbReference type="Proteomes" id="UP000075683"/>
    </source>
</evidence>
<organism evidence="1 2">
    <name type="scientific">Caldibacillus debilis</name>
    <dbReference type="NCBI Taxonomy" id="301148"/>
    <lineage>
        <taxon>Bacteria</taxon>
        <taxon>Bacillati</taxon>
        <taxon>Bacillota</taxon>
        <taxon>Bacilli</taxon>
        <taxon>Bacillales</taxon>
        <taxon>Bacillaceae</taxon>
        <taxon>Caldibacillus</taxon>
    </lineage>
</organism>
<accession>A0A150M6K5</accession>
<name>A0A150M6K5_9BACI</name>
<protein>
    <submittedName>
        <fullName evidence="1">Uncharacterized protein</fullName>
    </submittedName>
</protein>
<proteinExistence type="predicted"/>
<dbReference type="AlphaFoldDB" id="A0A150M6K5"/>
<reference evidence="1 2" key="1">
    <citation type="submission" date="2016-01" db="EMBL/GenBank/DDBJ databases">
        <title>Draft Genome Sequences of Seven Thermophilic Sporeformers Isolated from Foods.</title>
        <authorList>
            <person name="Berendsen E.M."/>
            <person name="Wells-Bennik M.H."/>
            <person name="Krawcyk A.O."/>
            <person name="De Jong A."/>
            <person name="Holsappel S."/>
            <person name="Eijlander R.T."/>
            <person name="Kuipers O.P."/>
        </authorList>
    </citation>
    <scope>NUCLEOTIDE SEQUENCE [LARGE SCALE GENOMIC DNA]</scope>
    <source>
        <strain evidence="1 2">B4135</strain>
    </source>
</reference>
<comment type="caution">
    <text evidence="1">The sequence shown here is derived from an EMBL/GenBank/DDBJ whole genome shotgun (WGS) entry which is preliminary data.</text>
</comment>
<gene>
    <name evidence="1" type="ORF">B4135_0741</name>
</gene>
<dbReference type="STRING" id="301148.B4135_0741"/>
<sequence>MWDTSIFDYPPPFAFRWPAKTESYRKPRPIGNHMKALDPILENYRAGFKGRPSAAAGKASRKS</sequence>